<sequence>MVKKRTGLCSFGSSRHRVIWAFRLGSLVDSFFFYYILYLLYILIYIYRIDVSLILKKTPYRCVGVSVSRIGAS</sequence>
<reference evidence="2" key="2">
    <citation type="journal article" date="2015" name="Data Brief">
        <title>Shoot transcriptome of the giant reed, Arundo donax.</title>
        <authorList>
            <person name="Barrero R.A."/>
            <person name="Guerrero F.D."/>
            <person name="Moolhuijzen P."/>
            <person name="Goolsby J.A."/>
            <person name="Tidwell J."/>
            <person name="Bellgard S.E."/>
            <person name="Bellgard M.I."/>
        </authorList>
    </citation>
    <scope>NUCLEOTIDE SEQUENCE</scope>
    <source>
        <tissue evidence="2">Shoot tissue taken approximately 20 cm above the soil surface</tissue>
    </source>
</reference>
<keyword evidence="1" id="KW-0812">Transmembrane</keyword>
<reference evidence="2" key="1">
    <citation type="submission" date="2014-09" db="EMBL/GenBank/DDBJ databases">
        <authorList>
            <person name="Magalhaes I.L.F."/>
            <person name="Oliveira U."/>
            <person name="Santos F.R."/>
            <person name="Vidigal T.H.D.A."/>
            <person name="Brescovit A.D."/>
            <person name="Santos A.J."/>
        </authorList>
    </citation>
    <scope>NUCLEOTIDE SEQUENCE</scope>
    <source>
        <tissue evidence="2">Shoot tissue taken approximately 20 cm above the soil surface</tissue>
    </source>
</reference>
<protein>
    <submittedName>
        <fullName evidence="2">Uncharacterized protein</fullName>
    </submittedName>
</protein>
<name>A0A0A9DNP7_ARUDO</name>
<organism evidence="2">
    <name type="scientific">Arundo donax</name>
    <name type="common">Giant reed</name>
    <name type="synonym">Donax arundinaceus</name>
    <dbReference type="NCBI Taxonomy" id="35708"/>
    <lineage>
        <taxon>Eukaryota</taxon>
        <taxon>Viridiplantae</taxon>
        <taxon>Streptophyta</taxon>
        <taxon>Embryophyta</taxon>
        <taxon>Tracheophyta</taxon>
        <taxon>Spermatophyta</taxon>
        <taxon>Magnoliopsida</taxon>
        <taxon>Liliopsida</taxon>
        <taxon>Poales</taxon>
        <taxon>Poaceae</taxon>
        <taxon>PACMAD clade</taxon>
        <taxon>Arundinoideae</taxon>
        <taxon>Arundineae</taxon>
        <taxon>Arundo</taxon>
    </lineage>
</organism>
<accession>A0A0A9DNP7</accession>
<evidence type="ECO:0000256" key="1">
    <source>
        <dbReference type="SAM" id="Phobius"/>
    </source>
</evidence>
<keyword evidence="1" id="KW-1133">Transmembrane helix</keyword>
<dbReference type="EMBL" id="GBRH01208469">
    <property type="protein sequence ID" value="JAD89426.1"/>
    <property type="molecule type" value="Transcribed_RNA"/>
</dbReference>
<proteinExistence type="predicted"/>
<feature type="transmembrane region" description="Helical" evidence="1">
    <location>
        <begin position="20"/>
        <end position="47"/>
    </location>
</feature>
<evidence type="ECO:0000313" key="2">
    <source>
        <dbReference type="EMBL" id="JAD89426.1"/>
    </source>
</evidence>
<dbReference type="AlphaFoldDB" id="A0A0A9DNP7"/>
<keyword evidence="1" id="KW-0472">Membrane</keyword>